<dbReference type="InterPro" id="IPR009081">
    <property type="entry name" value="PP-bd_ACP"/>
</dbReference>
<dbReference type="GO" id="GO:0030639">
    <property type="term" value="P:polyketide biosynthetic process"/>
    <property type="evidence" value="ECO:0007669"/>
    <property type="project" value="UniProtKB-ARBA"/>
</dbReference>
<reference evidence="13" key="1">
    <citation type="submission" date="2017-03" db="EMBL/GenBank/DDBJ databases">
        <authorList>
            <person name="Sharma R."/>
            <person name="Thines M."/>
        </authorList>
    </citation>
    <scope>NUCLEOTIDE SEQUENCE [LARGE SCALE GENOMIC DNA]</scope>
</reference>
<dbReference type="SUPFAM" id="SSF51735">
    <property type="entry name" value="NAD(P)-binding Rossmann-fold domains"/>
    <property type="match status" value="3"/>
</dbReference>
<dbReference type="Gene3D" id="3.10.129.110">
    <property type="entry name" value="Polyketide synthase dehydratase"/>
    <property type="match status" value="1"/>
</dbReference>
<dbReference type="Pfam" id="PF21089">
    <property type="entry name" value="PKS_DH_N"/>
    <property type="match status" value="1"/>
</dbReference>
<dbReference type="SUPFAM" id="SSF47336">
    <property type="entry name" value="ACP-like"/>
    <property type="match status" value="1"/>
</dbReference>
<dbReference type="PROSITE" id="PS52019">
    <property type="entry name" value="PKS_MFAS_DH"/>
    <property type="match status" value="1"/>
</dbReference>
<dbReference type="SUPFAM" id="SSF52151">
    <property type="entry name" value="FabD/lysophospholipase-like"/>
    <property type="match status" value="1"/>
</dbReference>
<dbReference type="InterPro" id="IPR016039">
    <property type="entry name" value="Thiolase-like"/>
</dbReference>
<evidence type="ECO:0000313" key="12">
    <source>
        <dbReference type="EMBL" id="SLM34028.1"/>
    </source>
</evidence>
<dbReference type="Gene3D" id="3.40.366.10">
    <property type="entry name" value="Malonyl-Coenzyme A Acyl Carrier Protein, domain 2"/>
    <property type="match status" value="1"/>
</dbReference>
<dbReference type="InterPro" id="IPR020843">
    <property type="entry name" value="ER"/>
</dbReference>
<dbReference type="Gene3D" id="1.10.1200.10">
    <property type="entry name" value="ACP-like"/>
    <property type="match status" value="1"/>
</dbReference>
<evidence type="ECO:0000256" key="7">
    <source>
        <dbReference type="ARBA" id="ARBA00023315"/>
    </source>
</evidence>
<dbReference type="InterPro" id="IPR020806">
    <property type="entry name" value="PKS_PP-bd"/>
</dbReference>
<feature type="domain" description="Carrier" evidence="9">
    <location>
        <begin position="2350"/>
        <end position="2424"/>
    </location>
</feature>
<keyword evidence="7" id="KW-0012">Acyltransferase</keyword>
<dbReference type="InterPro" id="IPR011032">
    <property type="entry name" value="GroES-like_sf"/>
</dbReference>
<dbReference type="InterPro" id="IPR016035">
    <property type="entry name" value="Acyl_Trfase/lysoPLipase"/>
</dbReference>
<dbReference type="SMART" id="SM00829">
    <property type="entry name" value="PKS_ER"/>
    <property type="match status" value="1"/>
</dbReference>
<dbReference type="GO" id="GO:0006633">
    <property type="term" value="P:fatty acid biosynthetic process"/>
    <property type="evidence" value="ECO:0007669"/>
    <property type="project" value="InterPro"/>
</dbReference>
<keyword evidence="13" id="KW-1185">Reference proteome</keyword>
<dbReference type="GO" id="GO:0004315">
    <property type="term" value="F:3-oxoacyl-[acyl-carrier-protein] synthase activity"/>
    <property type="evidence" value="ECO:0007669"/>
    <property type="project" value="InterPro"/>
</dbReference>
<dbReference type="Pfam" id="PF00107">
    <property type="entry name" value="ADH_zinc_N"/>
    <property type="match status" value="1"/>
</dbReference>
<feature type="active site" description="Proton acceptor; for dehydratase activity" evidence="8">
    <location>
        <position position="1001"/>
    </location>
</feature>
<dbReference type="InterPro" id="IPR013149">
    <property type="entry name" value="ADH-like_C"/>
</dbReference>
<protein>
    <submittedName>
        <fullName evidence="12">Pksn polyketide synthase for alternapyrone biosynthesis</fullName>
    </submittedName>
</protein>
<dbReference type="InterPro" id="IPR029063">
    <property type="entry name" value="SAM-dependent_MTases_sf"/>
</dbReference>
<dbReference type="Gene3D" id="3.90.180.10">
    <property type="entry name" value="Medium-chain alcohol dehydrogenases, catalytic domain"/>
    <property type="match status" value="1"/>
</dbReference>
<feature type="region of interest" description="N-terminal hotdog fold" evidence="8">
    <location>
        <begin position="969"/>
        <end position="1099"/>
    </location>
</feature>
<dbReference type="InterPro" id="IPR050091">
    <property type="entry name" value="PKS_NRPS_Biosynth_Enz"/>
</dbReference>
<dbReference type="InterPro" id="IPR032821">
    <property type="entry name" value="PKS_assoc"/>
</dbReference>
<dbReference type="SMART" id="SM00825">
    <property type="entry name" value="PKS_KS"/>
    <property type="match status" value="1"/>
</dbReference>
<dbReference type="InterPro" id="IPR036736">
    <property type="entry name" value="ACP-like_sf"/>
</dbReference>
<dbReference type="InterPro" id="IPR057326">
    <property type="entry name" value="KR_dom"/>
</dbReference>
<dbReference type="PROSITE" id="PS00606">
    <property type="entry name" value="KS3_1"/>
    <property type="match status" value="1"/>
</dbReference>
<dbReference type="InterPro" id="IPR042104">
    <property type="entry name" value="PKS_dehydratase_sf"/>
</dbReference>
<evidence type="ECO:0000256" key="6">
    <source>
        <dbReference type="ARBA" id="ARBA00023268"/>
    </source>
</evidence>
<dbReference type="Pfam" id="PF23114">
    <property type="entry name" value="NAD-bd_HRPKS_sdrA"/>
    <property type="match status" value="1"/>
</dbReference>
<evidence type="ECO:0000256" key="4">
    <source>
        <dbReference type="ARBA" id="ARBA00022857"/>
    </source>
</evidence>
<dbReference type="InterPro" id="IPR036291">
    <property type="entry name" value="NAD(P)-bd_dom_sf"/>
</dbReference>
<dbReference type="InterPro" id="IPR001227">
    <property type="entry name" value="Ac_transferase_dom_sf"/>
</dbReference>
<evidence type="ECO:0000259" key="11">
    <source>
        <dbReference type="PROSITE" id="PS52019"/>
    </source>
</evidence>
<keyword evidence="1" id="KW-0596">Phosphopantetheine</keyword>
<evidence type="ECO:0000256" key="5">
    <source>
        <dbReference type="ARBA" id="ARBA00023002"/>
    </source>
</evidence>
<dbReference type="Pfam" id="PF02801">
    <property type="entry name" value="Ketoacyl-synt_C"/>
    <property type="match status" value="1"/>
</dbReference>
<dbReference type="PROSITE" id="PS00012">
    <property type="entry name" value="PHOSPHOPANTETHEINE"/>
    <property type="match status" value="1"/>
</dbReference>
<evidence type="ECO:0000256" key="2">
    <source>
        <dbReference type="ARBA" id="ARBA00022553"/>
    </source>
</evidence>
<dbReference type="SUPFAM" id="SSF53901">
    <property type="entry name" value="Thiolase-like"/>
    <property type="match status" value="1"/>
</dbReference>
<evidence type="ECO:0000256" key="8">
    <source>
        <dbReference type="PROSITE-ProRule" id="PRU01363"/>
    </source>
</evidence>
<dbReference type="InterPro" id="IPR020807">
    <property type="entry name" value="PKS_DH"/>
</dbReference>
<dbReference type="SUPFAM" id="SSF50129">
    <property type="entry name" value="GroES-like"/>
    <property type="match status" value="1"/>
</dbReference>
<keyword evidence="5" id="KW-0560">Oxidoreductase</keyword>
<dbReference type="Pfam" id="PF08659">
    <property type="entry name" value="KR"/>
    <property type="match status" value="1"/>
</dbReference>
<dbReference type="SUPFAM" id="SSF55048">
    <property type="entry name" value="Probable ACP-binding domain of malonyl-CoA ACP transacylase"/>
    <property type="match status" value="1"/>
</dbReference>
<feature type="active site" description="Proton donor; for dehydratase activity" evidence="8">
    <location>
        <position position="1195"/>
    </location>
</feature>
<dbReference type="EMBL" id="FWEW01000204">
    <property type="protein sequence ID" value="SLM34028.1"/>
    <property type="molecule type" value="Genomic_DNA"/>
</dbReference>
<dbReference type="CDD" id="cd05195">
    <property type="entry name" value="enoyl_red"/>
    <property type="match status" value="1"/>
</dbReference>
<dbReference type="CDD" id="cd00833">
    <property type="entry name" value="PKS"/>
    <property type="match status" value="1"/>
</dbReference>
<evidence type="ECO:0000259" key="10">
    <source>
        <dbReference type="PROSITE" id="PS52004"/>
    </source>
</evidence>
<dbReference type="Gene3D" id="3.40.50.150">
    <property type="entry name" value="Vaccinia Virus protein VP39"/>
    <property type="match status" value="1"/>
</dbReference>
<evidence type="ECO:0000313" key="13">
    <source>
        <dbReference type="Proteomes" id="UP000192927"/>
    </source>
</evidence>
<dbReference type="InterPro" id="IPR014030">
    <property type="entry name" value="Ketoacyl_synth_N"/>
</dbReference>
<dbReference type="InterPro" id="IPR016036">
    <property type="entry name" value="Malonyl_transacylase_ACP-bd"/>
</dbReference>
<keyword evidence="3" id="KW-0808">Transferase</keyword>
<dbReference type="Pfam" id="PF16197">
    <property type="entry name" value="KAsynt_C_assoc"/>
    <property type="match status" value="1"/>
</dbReference>
<dbReference type="InterPro" id="IPR013968">
    <property type="entry name" value="PKS_KR"/>
</dbReference>
<dbReference type="InterPro" id="IPR049552">
    <property type="entry name" value="PKS_DH_N"/>
</dbReference>
<dbReference type="Gene3D" id="3.40.47.10">
    <property type="match status" value="1"/>
</dbReference>
<accession>A0A1W5CT54</accession>
<dbReference type="Proteomes" id="UP000192927">
    <property type="component" value="Unassembled WGS sequence"/>
</dbReference>
<keyword evidence="2" id="KW-0597">Phosphoprotein</keyword>
<dbReference type="Pfam" id="PF08240">
    <property type="entry name" value="ADH_N"/>
    <property type="match status" value="1"/>
</dbReference>
<dbReference type="PROSITE" id="PS52004">
    <property type="entry name" value="KS3_2"/>
    <property type="match status" value="1"/>
</dbReference>
<dbReference type="Pfam" id="PF14765">
    <property type="entry name" value="PS-DH"/>
    <property type="match status" value="1"/>
</dbReference>
<dbReference type="GO" id="GO:0016491">
    <property type="term" value="F:oxidoreductase activity"/>
    <property type="evidence" value="ECO:0007669"/>
    <property type="project" value="UniProtKB-KW"/>
</dbReference>
<dbReference type="InterPro" id="IPR049900">
    <property type="entry name" value="PKS_mFAS_DH"/>
</dbReference>
<feature type="domain" description="Ketosynthase family 3 (KS3)" evidence="10">
    <location>
        <begin position="15"/>
        <end position="441"/>
    </location>
</feature>
<evidence type="ECO:0000259" key="9">
    <source>
        <dbReference type="PROSITE" id="PS50075"/>
    </source>
</evidence>
<dbReference type="InterPro" id="IPR006162">
    <property type="entry name" value="Ppantetheine_attach_site"/>
</dbReference>
<keyword evidence="6" id="KW-0511">Multifunctional enzyme</keyword>
<dbReference type="SMART" id="SM00823">
    <property type="entry name" value="PKS_PP"/>
    <property type="match status" value="1"/>
</dbReference>
<evidence type="ECO:0000256" key="1">
    <source>
        <dbReference type="ARBA" id="ARBA00022450"/>
    </source>
</evidence>
<keyword evidence="4" id="KW-0521">NADP</keyword>
<dbReference type="InterPro" id="IPR013154">
    <property type="entry name" value="ADH-like_N"/>
</dbReference>
<dbReference type="PROSITE" id="PS50075">
    <property type="entry name" value="CARRIER"/>
    <property type="match status" value="1"/>
</dbReference>
<dbReference type="InterPro" id="IPR002364">
    <property type="entry name" value="Quin_OxRdtase/zeta-crystal_CS"/>
</dbReference>
<feature type="domain" description="PKS/mFAS DH" evidence="11">
    <location>
        <begin position="969"/>
        <end position="1283"/>
    </location>
</feature>
<dbReference type="PROSITE" id="PS01162">
    <property type="entry name" value="QOR_ZETA_CRYSTAL"/>
    <property type="match status" value="1"/>
</dbReference>
<dbReference type="InterPro" id="IPR014031">
    <property type="entry name" value="Ketoacyl_synth_C"/>
</dbReference>
<evidence type="ECO:0000256" key="3">
    <source>
        <dbReference type="ARBA" id="ARBA00022679"/>
    </source>
</evidence>
<dbReference type="SMART" id="SM00827">
    <property type="entry name" value="PKS_AT"/>
    <property type="match status" value="1"/>
</dbReference>
<proteinExistence type="predicted"/>
<dbReference type="InterPro" id="IPR020841">
    <property type="entry name" value="PKS_Beta-ketoAc_synthase_dom"/>
</dbReference>
<dbReference type="Gene3D" id="3.40.50.720">
    <property type="entry name" value="NAD(P)-binding Rossmann-like Domain"/>
    <property type="match status" value="3"/>
</dbReference>
<dbReference type="Pfam" id="PF00109">
    <property type="entry name" value="ketoacyl-synt"/>
    <property type="match status" value="1"/>
</dbReference>
<dbReference type="GO" id="GO:0008270">
    <property type="term" value="F:zinc ion binding"/>
    <property type="evidence" value="ECO:0007669"/>
    <property type="project" value="InterPro"/>
</dbReference>
<dbReference type="PANTHER" id="PTHR43775:SF29">
    <property type="entry name" value="ASPERFURANONE POLYKETIDE SYNTHASE AFOG-RELATED"/>
    <property type="match status" value="1"/>
</dbReference>
<dbReference type="InterPro" id="IPR056501">
    <property type="entry name" value="NAD-bd_HRPKS_sdrA"/>
</dbReference>
<dbReference type="InterPro" id="IPR014043">
    <property type="entry name" value="Acyl_transferase_dom"/>
</dbReference>
<dbReference type="SMART" id="SM00826">
    <property type="entry name" value="PKS_DH"/>
    <property type="match status" value="1"/>
</dbReference>
<dbReference type="GO" id="GO:0004312">
    <property type="term" value="F:fatty acid synthase activity"/>
    <property type="evidence" value="ECO:0007669"/>
    <property type="project" value="TreeGrafter"/>
</dbReference>
<dbReference type="SMART" id="SM00822">
    <property type="entry name" value="PKS_KR"/>
    <property type="match status" value="1"/>
</dbReference>
<name>A0A1W5CT54_9LECA</name>
<dbReference type="InterPro" id="IPR049551">
    <property type="entry name" value="PKS_DH_C"/>
</dbReference>
<dbReference type="PANTHER" id="PTHR43775">
    <property type="entry name" value="FATTY ACID SYNTHASE"/>
    <property type="match status" value="1"/>
</dbReference>
<dbReference type="Pfam" id="PF00698">
    <property type="entry name" value="Acyl_transf_1"/>
    <property type="match status" value="1"/>
</dbReference>
<feature type="region of interest" description="C-terminal hotdog fold" evidence="8">
    <location>
        <begin position="1128"/>
        <end position="1283"/>
    </location>
</feature>
<organism evidence="12 13">
    <name type="scientific">Lasallia pustulata</name>
    <dbReference type="NCBI Taxonomy" id="136370"/>
    <lineage>
        <taxon>Eukaryota</taxon>
        <taxon>Fungi</taxon>
        <taxon>Dikarya</taxon>
        <taxon>Ascomycota</taxon>
        <taxon>Pezizomycotina</taxon>
        <taxon>Lecanoromycetes</taxon>
        <taxon>OSLEUM clade</taxon>
        <taxon>Umbilicariomycetidae</taxon>
        <taxon>Umbilicariales</taxon>
        <taxon>Umbilicariaceae</taxon>
        <taxon>Lasallia</taxon>
    </lineage>
</organism>
<sequence length="2442" mass="267025">MGEYAPDDGFYGDKQEPIAIVGASCRFPGSASSMGNLWDMISRSRSAFGKVPSDRFDADAWYHPDPDRKGTLNVKHGYFLKDDVTLWDAPFFGITAKEAAGMDPMKRLLLEVSYECFENAGIPIEDLMDTQTGCYVGCMTNDYELLSTRDINDFAHVAASGNSQAMIANRLSWYFGLRGPSLTLDTACSASLYALHLACQALRLGEIDMGLVTGVNLILYPNFMHRLTAMHMLSPEGISHTFDDRANGYGRGEGVGAVVVKRLKDALRDGDTIRAVIRGIGVNVDGKTPSITMPSSDAQADLIRRTYNAAGLSYADTAYFETHGTGTPVGDPIELAGIASTFGSQRGTSDDPLYIGSIKANVGHTEGCSGLAGVFKALLCLEQGTLVPTAGFENLNPKLKLSDWRLALPIENMKWPRPGVRRVSVNSFGFGGANGHVIMDDAYHYLKERRLSGKHSTVIHGDDNDSGIGTPTLASERRSRLFVFSAKDQAALQRMATGHASALAPRIVDDESVRHERNPVCAEDLAFTLAQRRSQHDFRSYGIADATDSLCAELSKGLPKLKRSSKHNNIIFVFTGQGAQWPSMGSQLLRTPVFRDSIQQTQEYLNAFGCPWNLVEELERAIDSRIDQPEYSQPLCTAIQIAMVDMLRQWRIKPRATVGHSSGEIGAAYAADAISHRDAMKIAYFRGVCSGQVANLLGPGRKGAMLAAGLSEDEAQPYLEKIEKDSAVVACVNGPSSVTISGDADSVAKLEELISGDGKFARKLRVQTAYHSPHMQVVAQKYLESMGTIATKKSDDAAPTDVKMFSSVTGQLTNTAVLNEAYWVRNMCEQVKFSQALTNLLEHSVSAARGRRKTPINWSAVLEIGPHGALQGPVSQILKASTAKAAAELQYASMITRGQDAEVTALKAAGQLWSLGHSVDFLRINHHDDDITSLKNLTDLPAYPWNHSKGFWHESLTTRSIRFPSARRNDFLGIPVENQNTMEPRWLNHLRVSENPWIEHHCITGTILYPAAGMLIMVIEAARQMADSDKTLKGVTIQNVNFERGLVIPSGEQAVETSLSVQPHEALPSWYSFTVFSIPPGGSWTKHCFGIFSIVYEDVTSEVDSGNVDMADWQEHTNILQQIRSQSTLKVDTARLYQELETVGMEYGESFRNMAEVSAAVGLYRSYGTIKIPDTKSLMPYDFEYPHIIHPATLDAIFHLLFVAFANGSSMAESAVPYTLEHMYIAAKLPQGVGQEYIGYAQRTKQHGRETTGDIVISDASWAEPKIVVSNFAMRQVTSGSAGADMAALGENDAGHAPHRCVGVEWNEDVDFLRGARAEKALKEHARQENMSKAVELHAWLERLCHKRADCKALFVVDDCEDDAMELSGILHSFGPRGDETRRLSRCTVATTSDAAVPHLQRLNISGTNGVQVDITSWDLKSETELPFEPDSFDLVVSLSGSRYYKAGQVSKMLSKIKSILSKQGHVIFAFQSHGKEEEATLQSEVDLALNAADLQPIVSLMSNGGSRLIIAEASSRSQPLANVKDLYLLDNPSSCAVVSTFKENLSALLSAHGIRVHAVSLSSVEHLRGQHVISLLEVDKPFVKDWNSTQFEQFKQLVSSAKHMMWITRGGQTLKPQDVGFAPTTGLLRVIRTEYPQITLPHLDLSRGADLATEDIAKLLVNVWFSSISETSSQHEMEFAELDGSLFIPRVFEEPSFDRELELHSGQARPIMAKLSGTRPLRLGGDIFGPPGDYIFLDDLEASNNLDPDEVEIRVEAVALNASDIESAAGTNVSTRLGREAVGVINRLGSSVSHFRLGQRVVMMKEDCCRTHLRQHKTFVAEVPASLPATTSVALPHVFSAAWYALVEVARLQKGKSVLIHNAAGGLGQAAIQIARFLGAEIFATVGTKEKKNLLASHYQIAEDHVFDSRSTTFVKGVLQSTLGRGVDVVLNSRRGQLISASCSCIAEFGCLVDLSRSMDGAQLASKLFRRNALLATVDVDKVLISRPEVMQTIFHMVFELAQMGLIGNISPVLTHSIGDLNEALSIMHSNKHSGKVVLTFDDEVSVRMLPPSPPPLELDPAGTYILAGGLGALGFDIAQTMFKHSARHIVFLSRSGGAKHEKQLEDCRRCGLKADAFKCDISNPSDVENVVQKLKQDGCQIKGLVQCAMVLEDSIFETMPFDKWQRVTQPKIQGTWNLHNLLPKDLDFFIMLSSVVCVIGNAAQANYAAGNTYEDAFAKYRRDQGLAASTINVGIVADSAHFIAENNIDSYIKKYGHLAGLLTTKNELDIALRAMMRGKTGDGSPIPAQLVLGMRASLSRDGLMADSWTKDRKFDHRVQDEAAGGSSDVEVTTKTALKQAGSVQEAFRAVENFLKDQVALAMGATVDEVDGEKPLYDFGVDSLKAVDLRNRIFRDVQAEVSVFEILSPIALSKLSMRIVGRSEAVSPEVAKQAAEELSED</sequence>
<dbReference type="GO" id="GO:0031177">
    <property type="term" value="F:phosphopantetheine binding"/>
    <property type="evidence" value="ECO:0007669"/>
    <property type="project" value="InterPro"/>
</dbReference>
<dbReference type="InterPro" id="IPR018201">
    <property type="entry name" value="Ketoacyl_synth_AS"/>
</dbReference>